<dbReference type="PROSITE" id="PS51257">
    <property type="entry name" value="PROKAR_LIPOPROTEIN"/>
    <property type="match status" value="1"/>
</dbReference>
<keyword evidence="1" id="KW-0732">Signal</keyword>
<reference evidence="2" key="1">
    <citation type="submission" date="2021-01" db="EMBL/GenBank/DDBJ databases">
        <title>Modified the classification status of verrucomicrobia.</title>
        <authorList>
            <person name="Feng X."/>
        </authorList>
    </citation>
    <scope>NUCLEOTIDE SEQUENCE</scope>
    <source>
        <strain evidence="2">JCM 18052</strain>
    </source>
</reference>
<evidence type="ECO:0000313" key="2">
    <source>
        <dbReference type="EMBL" id="MBK1814548.1"/>
    </source>
</evidence>
<evidence type="ECO:0008006" key="4">
    <source>
        <dbReference type="Google" id="ProtNLM"/>
    </source>
</evidence>
<feature type="signal peptide" evidence="1">
    <location>
        <begin position="1"/>
        <end position="20"/>
    </location>
</feature>
<dbReference type="RefSeq" id="WP_200349507.1">
    <property type="nucleotide sequence ID" value="NZ_BAABHZ010000010.1"/>
</dbReference>
<dbReference type="EMBL" id="JAENIK010000004">
    <property type="protein sequence ID" value="MBK1814548.1"/>
    <property type="molecule type" value="Genomic_DNA"/>
</dbReference>
<protein>
    <recommendedName>
        <fullName evidence="4">Lipoprotein</fullName>
    </recommendedName>
</protein>
<evidence type="ECO:0000313" key="3">
    <source>
        <dbReference type="Proteomes" id="UP000600139"/>
    </source>
</evidence>
<gene>
    <name evidence="2" type="ORF">JIN84_02915</name>
</gene>
<comment type="caution">
    <text evidence="2">The sequence shown here is derived from an EMBL/GenBank/DDBJ whole genome shotgun (WGS) entry which is preliminary data.</text>
</comment>
<proteinExistence type="predicted"/>
<organism evidence="2 3">
    <name type="scientific">Luteolibacter yonseiensis</name>
    <dbReference type="NCBI Taxonomy" id="1144680"/>
    <lineage>
        <taxon>Bacteria</taxon>
        <taxon>Pseudomonadati</taxon>
        <taxon>Verrucomicrobiota</taxon>
        <taxon>Verrucomicrobiia</taxon>
        <taxon>Verrucomicrobiales</taxon>
        <taxon>Verrucomicrobiaceae</taxon>
        <taxon>Luteolibacter</taxon>
    </lineage>
</organism>
<feature type="chain" id="PRO_5037313736" description="Lipoprotein" evidence="1">
    <location>
        <begin position="21"/>
        <end position="129"/>
    </location>
</feature>
<dbReference type="AlphaFoldDB" id="A0A934QXI5"/>
<accession>A0A934QXI5</accession>
<sequence length="129" mass="13910">MKTFLLLASSSILMFSACKAEPASEETTATSRTLTREIISLAKGQNTAELAKKILPAEESGVKRHAATEEGVKKILAGVDPLTVEFGPTYYSKEKSVIVVKIKAPLLIDLEYSIDPKTGKPAKLQALHP</sequence>
<dbReference type="Proteomes" id="UP000600139">
    <property type="component" value="Unassembled WGS sequence"/>
</dbReference>
<evidence type="ECO:0000256" key="1">
    <source>
        <dbReference type="SAM" id="SignalP"/>
    </source>
</evidence>
<name>A0A934QXI5_9BACT</name>
<keyword evidence="3" id="KW-1185">Reference proteome</keyword>